<protein>
    <recommendedName>
        <fullName evidence="2">Integrase catalytic domain-containing protein</fullName>
    </recommendedName>
</protein>
<keyword evidence="4" id="KW-1185">Reference proteome</keyword>
<feature type="compositionally biased region" description="Basic and acidic residues" evidence="1">
    <location>
        <begin position="232"/>
        <end position="243"/>
    </location>
</feature>
<dbReference type="RefSeq" id="XP_038072725.1">
    <property type="nucleotide sequence ID" value="XM_038216797.1"/>
</dbReference>
<dbReference type="EnsemblMetazoa" id="XM_038216797.1">
    <property type="protein sequence ID" value="XP_038072725.1"/>
    <property type="gene ID" value="LOC119741114"/>
</dbReference>
<evidence type="ECO:0000313" key="3">
    <source>
        <dbReference type="EnsemblMetazoa" id="XP_038072725.1"/>
    </source>
</evidence>
<dbReference type="OMA" id="TERIGDH"/>
<evidence type="ECO:0000256" key="1">
    <source>
        <dbReference type="SAM" id="MobiDB-lite"/>
    </source>
</evidence>
<evidence type="ECO:0000259" key="2">
    <source>
        <dbReference type="PROSITE" id="PS50994"/>
    </source>
</evidence>
<evidence type="ECO:0000313" key="4">
    <source>
        <dbReference type="Proteomes" id="UP000887568"/>
    </source>
</evidence>
<dbReference type="SUPFAM" id="SSF53098">
    <property type="entry name" value="Ribonuclease H-like"/>
    <property type="match status" value="1"/>
</dbReference>
<dbReference type="InterPro" id="IPR050951">
    <property type="entry name" value="Retrovirus_Pol_polyprotein"/>
</dbReference>
<dbReference type="InterPro" id="IPR001584">
    <property type="entry name" value="Integrase_cat-core"/>
</dbReference>
<dbReference type="InterPro" id="IPR036397">
    <property type="entry name" value="RNaseH_sf"/>
</dbReference>
<dbReference type="PANTHER" id="PTHR37984:SF15">
    <property type="entry name" value="INTEGRASE CATALYTIC DOMAIN-CONTAINING PROTEIN"/>
    <property type="match status" value="1"/>
</dbReference>
<reference evidence="3" key="1">
    <citation type="submission" date="2022-11" db="UniProtKB">
        <authorList>
            <consortium name="EnsemblMetazoa"/>
        </authorList>
    </citation>
    <scope>IDENTIFICATION</scope>
</reference>
<dbReference type="Gene3D" id="3.30.420.10">
    <property type="entry name" value="Ribonuclease H-like superfamily/Ribonuclease H"/>
    <property type="match status" value="1"/>
</dbReference>
<dbReference type="InterPro" id="IPR012337">
    <property type="entry name" value="RNaseH-like_sf"/>
</dbReference>
<dbReference type="PROSITE" id="PS50994">
    <property type="entry name" value="INTEGRASE"/>
    <property type="match status" value="1"/>
</dbReference>
<dbReference type="GO" id="GO:0003676">
    <property type="term" value="F:nucleic acid binding"/>
    <property type="evidence" value="ECO:0007669"/>
    <property type="project" value="InterPro"/>
</dbReference>
<dbReference type="AlphaFoldDB" id="A0A914BA60"/>
<sequence length="298" mass="33677">MVSEVYGVSRRIHSDQGRNFESQLVKDLCSAYGISKSRTTAYHPEGNGQCEKFNHTLHNLLRTLPPEQKKRWPDHLQELTFMYNCTPHASTGLSPFYIFMGQEPLLPNDYVMMFDEDVMGAPPTESWVTSHQQKLRQAAEMALENIEEERGQVWETGRQSKRQGHCSRYQSTPTERIGDHWKATPYKVIARPQTNVYVVQLADGTGPMKRVTRTEILDTGDSVPDGPLHTDPQQDKLRDEGNAAERQLPEMVITMYAPDIEQGPTSNPTDPVSPALADSPVITEETPSRPLESQQIQS</sequence>
<dbReference type="GO" id="GO:0015074">
    <property type="term" value="P:DNA integration"/>
    <property type="evidence" value="ECO:0007669"/>
    <property type="project" value="InterPro"/>
</dbReference>
<dbReference type="OrthoDB" id="10062030at2759"/>
<feature type="domain" description="Integrase catalytic" evidence="2">
    <location>
        <begin position="1"/>
        <end position="103"/>
    </location>
</feature>
<organism evidence="3 4">
    <name type="scientific">Patiria miniata</name>
    <name type="common">Bat star</name>
    <name type="synonym">Asterina miniata</name>
    <dbReference type="NCBI Taxonomy" id="46514"/>
    <lineage>
        <taxon>Eukaryota</taxon>
        <taxon>Metazoa</taxon>
        <taxon>Echinodermata</taxon>
        <taxon>Eleutherozoa</taxon>
        <taxon>Asterozoa</taxon>
        <taxon>Asteroidea</taxon>
        <taxon>Valvatacea</taxon>
        <taxon>Valvatida</taxon>
        <taxon>Asterinidae</taxon>
        <taxon>Patiria</taxon>
    </lineage>
</organism>
<feature type="region of interest" description="Disordered" evidence="1">
    <location>
        <begin position="217"/>
        <end position="298"/>
    </location>
</feature>
<accession>A0A914BA60</accession>
<dbReference type="GeneID" id="119741114"/>
<dbReference type="PANTHER" id="PTHR37984">
    <property type="entry name" value="PROTEIN CBG26694"/>
    <property type="match status" value="1"/>
</dbReference>
<name>A0A914BA60_PATMI</name>
<dbReference type="Proteomes" id="UP000887568">
    <property type="component" value="Unplaced"/>
</dbReference>
<proteinExistence type="predicted"/>
<feature type="region of interest" description="Disordered" evidence="1">
    <location>
        <begin position="154"/>
        <end position="173"/>
    </location>
</feature>